<feature type="transmembrane region" description="Helical" evidence="6">
    <location>
        <begin position="374"/>
        <end position="395"/>
    </location>
</feature>
<evidence type="ECO:0000256" key="3">
    <source>
        <dbReference type="ARBA" id="ARBA00022960"/>
    </source>
</evidence>
<keyword evidence="4 6" id="KW-1133">Transmembrane helix</keyword>
<feature type="transmembrane region" description="Helical" evidence="6">
    <location>
        <begin position="43"/>
        <end position="62"/>
    </location>
</feature>
<feature type="transmembrane region" description="Helical" evidence="6">
    <location>
        <begin position="407"/>
        <end position="428"/>
    </location>
</feature>
<keyword evidence="3" id="KW-0133">Cell shape</keyword>
<feature type="transmembrane region" description="Helical" evidence="6">
    <location>
        <begin position="104"/>
        <end position="122"/>
    </location>
</feature>
<evidence type="ECO:0000256" key="4">
    <source>
        <dbReference type="ARBA" id="ARBA00022989"/>
    </source>
</evidence>
<dbReference type="PANTHER" id="PTHR30474">
    <property type="entry name" value="CELL CYCLE PROTEIN"/>
    <property type="match status" value="1"/>
</dbReference>
<accession>A0ABY8H6K8</accession>
<keyword evidence="5 6" id="KW-0472">Membrane</keyword>
<feature type="transmembrane region" description="Helical" evidence="6">
    <location>
        <begin position="16"/>
        <end position="37"/>
    </location>
</feature>
<keyword evidence="8" id="KW-1185">Reference proteome</keyword>
<dbReference type="Pfam" id="PF01098">
    <property type="entry name" value="FTSW_RODA_SPOVE"/>
    <property type="match status" value="1"/>
</dbReference>
<feature type="transmembrane region" description="Helical" evidence="6">
    <location>
        <begin position="232"/>
        <end position="248"/>
    </location>
</feature>
<evidence type="ECO:0000256" key="6">
    <source>
        <dbReference type="SAM" id="Phobius"/>
    </source>
</evidence>
<dbReference type="InterPro" id="IPR001182">
    <property type="entry name" value="FtsW/RodA"/>
</dbReference>
<feature type="transmembrane region" description="Helical" evidence="6">
    <location>
        <begin position="74"/>
        <end position="92"/>
    </location>
</feature>
<dbReference type="RefSeq" id="WP_278157749.1">
    <property type="nucleotide sequence ID" value="NZ_CP121252.1"/>
</dbReference>
<sequence>MTDVISPSRPRRTTELMLLIIALGISTGANYLALVGMDLPADAAFWIQSSALAILAFTFHIFLRVRAKYADPYILPIVVTLNGIGIAMIHRLDVANGTDAASSQLLWTALAMIMAIALLWFLRDHRILRKWTYLFLAASALLLLLPLIPGLGMEINGARIWINVGIGSFQPGEIAKITLAIFFAGYLSANRDLILLAGQKIGPMTFPRFRDMAPLVIAWAVSMGVLVFQRDLGSAILYFSLFMAMIYLATSRVSWIVLGGALALAGAVAAVQIFPHVSGRFDAWLNAFAPENVQSTSFQIVQGLFGMASGGLVGTGLGGGRPDLILYSNSDMIVASLGEELGFIGLAAIIVLFVLLVTRMMRAALGARDSFGKLLASGLAFTLAIQCFVVMGGVMRVIPLTGLTTPFMAAGGTSLLANWLIVTLVLVVSHAARRPVVVGPMVNASGDGAGTADRAVATSARGGENQ</sequence>
<dbReference type="PANTHER" id="PTHR30474:SF3">
    <property type="entry name" value="PEPTIDOGLYCAN GLYCOSYLTRANSFERASE RODA"/>
    <property type="match status" value="1"/>
</dbReference>
<reference evidence="7 8" key="1">
    <citation type="submission" date="2023-04" db="EMBL/GenBank/DDBJ databases">
        <title>Funneling lignin-derived compounds into biodiesel using alkali-halophilic Citricoccus sp. P2.</title>
        <authorList>
            <person name="Luo C.-B."/>
        </authorList>
    </citation>
    <scope>NUCLEOTIDE SEQUENCE [LARGE SCALE GENOMIC DNA]</scope>
    <source>
        <strain evidence="7 8">P2</strain>
    </source>
</reference>
<evidence type="ECO:0000313" key="7">
    <source>
        <dbReference type="EMBL" id="WFP16651.1"/>
    </source>
</evidence>
<dbReference type="Proteomes" id="UP001219037">
    <property type="component" value="Chromosome"/>
</dbReference>
<evidence type="ECO:0000256" key="2">
    <source>
        <dbReference type="ARBA" id="ARBA00022692"/>
    </source>
</evidence>
<feature type="transmembrane region" description="Helical" evidence="6">
    <location>
        <begin position="255"/>
        <end position="274"/>
    </location>
</feature>
<gene>
    <name evidence="7" type="ORF">P8192_00555</name>
</gene>
<name>A0ABY8H6K8_9MICC</name>
<evidence type="ECO:0000256" key="1">
    <source>
        <dbReference type="ARBA" id="ARBA00004141"/>
    </source>
</evidence>
<protein>
    <submittedName>
        <fullName evidence="7">FtsW/RodA/SpoVE family cell cycle protein</fullName>
    </submittedName>
</protein>
<feature type="transmembrane region" description="Helical" evidence="6">
    <location>
        <begin position="341"/>
        <end position="362"/>
    </location>
</feature>
<keyword evidence="2 6" id="KW-0812">Transmembrane</keyword>
<evidence type="ECO:0000313" key="8">
    <source>
        <dbReference type="Proteomes" id="UP001219037"/>
    </source>
</evidence>
<feature type="transmembrane region" description="Helical" evidence="6">
    <location>
        <begin position="209"/>
        <end position="226"/>
    </location>
</feature>
<feature type="transmembrane region" description="Helical" evidence="6">
    <location>
        <begin position="134"/>
        <end position="153"/>
    </location>
</feature>
<proteinExistence type="predicted"/>
<comment type="subcellular location">
    <subcellularLocation>
        <location evidence="1">Membrane</location>
        <topology evidence="1">Multi-pass membrane protein</topology>
    </subcellularLocation>
</comment>
<organism evidence="7 8">
    <name type="scientific">Citricoccus muralis</name>
    <dbReference type="NCBI Taxonomy" id="169134"/>
    <lineage>
        <taxon>Bacteria</taxon>
        <taxon>Bacillati</taxon>
        <taxon>Actinomycetota</taxon>
        <taxon>Actinomycetes</taxon>
        <taxon>Micrococcales</taxon>
        <taxon>Micrococcaceae</taxon>
        <taxon>Citricoccus</taxon>
    </lineage>
</organism>
<evidence type="ECO:0000256" key="5">
    <source>
        <dbReference type="ARBA" id="ARBA00023136"/>
    </source>
</evidence>
<dbReference type="EMBL" id="CP121252">
    <property type="protein sequence ID" value="WFP16651.1"/>
    <property type="molecule type" value="Genomic_DNA"/>
</dbReference>